<dbReference type="Proteomes" id="UP001266305">
    <property type="component" value="Unassembled WGS sequence"/>
</dbReference>
<comment type="caution">
    <text evidence="1">The sequence shown here is derived from an EMBL/GenBank/DDBJ whole genome shotgun (WGS) entry which is preliminary data.</text>
</comment>
<reference evidence="1 2" key="1">
    <citation type="submission" date="2023-05" db="EMBL/GenBank/DDBJ databases">
        <title>B98-5 Cell Line De Novo Hybrid Assembly: An Optical Mapping Approach.</title>
        <authorList>
            <person name="Kananen K."/>
            <person name="Auerbach J.A."/>
            <person name="Kautto E."/>
            <person name="Blachly J.S."/>
        </authorList>
    </citation>
    <scope>NUCLEOTIDE SEQUENCE [LARGE SCALE GENOMIC DNA]</scope>
    <source>
        <strain evidence="1">B95-8</strain>
        <tissue evidence="1">Cell line</tissue>
    </source>
</reference>
<name>A0ABQ9VS51_SAGOE</name>
<sequence>MCPGSVFANTAAEPSGLPHPLLPLQAACFHHQPPHPANPPSKAPPTTATWPLNRWTFQGSARYMPPLPVQVVSGEIWAEARSDQAILGKHTTSALTAEIGLQVNLWVVLDANLGCTCAESPTLKEMYLQETEEAGSLGQLWLAGPEGASFPPANAARHCHGRPCAPCSLGVFLSLDFNSSCTEASSWHLTAAIPDLHGSDITANRAELHDTNAHLGATYMLQNQGQPHAAPQD</sequence>
<gene>
    <name evidence="1" type="ORF">P7K49_011960</name>
</gene>
<evidence type="ECO:0000313" key="2">
    <source>
        <dbReference type="Proteomes" id="UP001266305"/>
    </source>
</evidence>
<evidence type="ECO:0000313" key="1">
    <source>
        <dbReference type="EMBL" id="KAK2112213.1"/>
    </source>
</evidence>
<organism evidence="1 2">
    <name type="scientific">Saguinus oedipus</name>
    <name type="common">Cotton-top tamarin</name>
    <name type="synonym">Oedipomidas oedipus</name>
    <dbReference type="NCBI Taxonomy" id="9490"/>
    <lineage>
        <taxon>Eukaryota</taxon>
        <taxon>Metazoa</taxon>
        <taxon>Chordata</taxon>
        <taxon>Craniata</taxon>
        <taxon>Vertebrata</taxon>
        <taxon>Euteleostomi</taxon>
        <taxon>Mammalia</taxon>
        <taxon>Eutheria</taxon>
        <taxon>Euarchontoglires</taxon>
        <taxon>Primates</taxon>
        <taxon>Haplorrhini</taxon>
        <taxon>Platyrrhini</taxon>
        <taxon>Cebidae</taxon>
        <taxon>Callitrichinae</taxon>
        <taxon>Saguinus</taxon>
    </lineage>
</organism>
<dbReference type="EMBL" id="JASSZA010000005">
    <property type="protein sequence ID" value="KAK2112213.1"/>
    <property type="molecule type" value="Genomic_DNA"/>
</dbReference>
<keyword evidence="2" id="KW-1185">Reference proteome</keyword>
<protein>
    <submittedName>
        <fullName evidence="1">Uncharacterized protein</fullName>
    </submittedName>
</protein>
<proteinExistence type="predicted"/>
<accession>A0ABQ9VS51</accession>